<dbReference type="InterPro" id="IPR008780">
    <property type="entry name" value="Plasmodium_Vir"/>
</dbReference>
<comment type="caution">
    <text evidence="2">The sequence shown here is derived from an EMBL/GenBank/DDBJ whole genome shotgun (WGS) entry which is preliminary data.</text>
</comment>
<dbReference type="Proteomes" id="UP000195521">
    <property type="component" value="Unassembled WGS sequence"/>
</dbReference>
<reference evidence="3" key="1">
    <citation type="submission" date="2017-04" db="EMBL/GenBank/DDBJ databases">
        <title>Plasmodium gonderi genome.</title>
        <authorList>
            <person name="Arisue N."/>
            <person name="Honma H."/>
            <person name="Kawai S."/>
            <person name="Tougan T."/>
            <person name="Tanabe K."/>
            <person name="Horii T."/>
        </authorList>
    </citation>
    <scope>NUCLEOTIDE SEQUENCE [LARGE SCALE GENOMIC DNA]</scope>
    <source>
        <strain evidence="3">ATCC 30045</strain>
    </source>
</reference>
<dbReference type="OMA" id="RNDEYCT"/>
<gene>
    <name evidence="2" type="ORF">PGO_000495</name>
</gene>
<protein>
    <submittedName>
        <fullName evidence="2">Variable surface protein</fullName>
    </submittedName>
</protein>
<dbReference type="Pfam" id="PF05795">
    <property type="entry name" value="Plasmodium_Vir"/>
    <property type="match status" value="1"/>
</dbReference>
<evidence type="ECO:0000313" key="2">
    <source>
        <dbReference type="EMBL" id="GAW83992.1"/>
    </source>
</evidence>
<organism evidence="2 3">
    <name type="scientific">Plasmodium gonderi</name>
    <dbReference type="NCBI Taxonomy" id="77519"/>
    <lineage>
        <taxon>Eukaryota</taxon>
        <taxon>Sar</taxon>
        <taxon>Alveolata</taxon>
        <taxon>Apicomplexa</taxon>
        <taxon>Aconoidasida</taxon>
        <taxon>Haemosporida</taxon>
        <taxon>Plasmodiidae</taxon>
        <taxon>Plasmodium</taxon>
        <taxon>Plasmodium (Plasmodium)</taxon>
    </lineage>
</organism>
<keyword evidence="1" id="KW-1133">Transmembrane helix</keyword>
<proteinExistence type="predicted"/>
<sequence length="330" mass="38747">MSDLENVKKLFPSLMNYRKLNDTIGFGVPDCDELEKYSTEIQDIKNICLIITGAREYLDFIPFENLPDNEMCTALILWVYDFLNVQFKNGAYYSKIGKVIDLIRPIWIKSSKWESCDIRTYIGSENMVQNMKSLYDYATDLPTIEHHLQNANFKCSNNFSTYIQDNIRILKELNDQCKDNVTDKYCIVFNDVFVRALFEKISNLKCNVVDNTVNIQKTVKKYKVSQGLHEQINMDTYNSNAFIKSMKITFPLFGLILIFSILYIVKIKIYTPAGTWIKKKIKVYKILWYRLYNIFKNGTLGHIYENQSLHTVRNELNDSNSPVSYNLFYY</sequence>
<keyword evidence="1" id="KW-0812">Transmembrane</keyword>
<feature type="transmembrane region" description="Helical" evidence="1">
    <location>
        <begin position="248"/>
        <end position="265"/>
    </location>
</feature>
<dbReference type="EMBL" id="BDQF01000055">
    <property type="protein sequence ID" value="GAW83992.1"/>
    <property type="molecule type" value="Genomic_DNA"/>
</dbReference>
<evidence type="ECO:0000256" key="1">
    <source>
        <dbReference type="SAM" id="Phobius"/>
    </source>
</evidence>
<evidence type="ECO:0000313" key="3">
    <source>
        <dbReference type="Proteomes" id="UP000195521"/>
    </source>
</evidence>
<keyword evidence="1" id="KW-0472">Membrane</keyword>
<accession>A0A1Y1JT89</accession>
<dbReference type="OrthoDB" id="382684at2759"/>
<name>A0A1Y1JT89_PLAGO</name>
<dbReference type="GeneID" id="39744800"/>
<keyword evidence="3" id="KW-1185">Reference proteome</keyword>
<dbReference type="AlphaFoldDB" id="A0A1Y1JT89"/>
<dbReference type="RefSeq" id="XP_028546581.1">
    <property type="nucleotide sequence ID" value="XM_028690780.1"/>
</dbReference>